<keyword evidence="3" id="KW-0131">Cell cycle</keyword>
<dbReference type="InterPro" id="IPR039361">
    <property type="entry name" value="Cyclin"/>
</dbReference>
<evidence type="ECO:0000259" key="7">
    <source>
        <dbReference type="SMART" id="SM01332"/>
    </source>
</evidence>
<sequence>MAPSKISNMANKQSGANVTNTRKRVTTRSQNAVLNNVLLKASIGKDSRIKRKAEASPPKEKTVKRSALGNITNAIGKTLGTHQTQEPKKTVKKAAVTQVKPFTQTSSIRTLEKVVTKPEVVPQKPKPVPRVKPIKKDEEKIEIPIKIVKVRRSLDLEKSEDSSLYVSALEDVGDDIDRKSRKSNIQPEETEKTESEPSESQILVKIEEKLKTSQLDAIPERVLPEGVQWDFDAENWLDPFQVSHYAMDIFNYLKDREHLFPIGDYMEKQVCLSRWMRALLVDWMVEVQESFELNHETLYLAVKLVDLYLTKVTVGKETLQLLGAASLFIASKYDERIPPMVEDFLYICDGAYTQRELIRMEMSILKVIDFDLGIPLSYRFLRRYARCAKVSMPTLTLARYILEYSLMDYSTIMFSDSKMAASALFLALQMKDLGGWTPTLKYYSGYTVDDIRDIVNLLNEGLHRKHKEALTTIRNKYSHKIFFEVAKLPLKDTLDI</sequence>
<comment type="similarity">
    <text evidence="4">Belongs to the cyclin family.</text>
</comment>
<evidence type="ECO:0000259" key="6">
    <source>
        <dbReference type="SMART" id="SM00385"/>
    </source>
</evidence>
<dbReference type="InterPro" id="IPR004367">
    <property type="entry name" value="Cyclin_C-dom"/>
</dbReference>
<dbReference type="CDD" id="cd20510">
    <property type="entry name" value="CYCLIN_CCNB3_rpt2"/>
    <property type="match status" value="1"/>
</dbReference>
<evidence type="ECO:0000256" key="4">
    <source>
        <dbReference type="RuleBase" id="RU000383"/>
    </source>
</evidence>
<reference evidence="8 9" key="1">
    <citation type="submission" date="2024-05" db="EMBL/GenBank/DDBJ databases">
        <title>The nuclear and mitochondrial genome assemblies of Tetragonisca angustula (Apidae: Meliponini), a tiny yet remarkable pollinator in the Neotropics.</title>
        <authorList>
            <person name="Ferrari R."/>
            <person name="Ricardo P.C."/>
            <person name="Dias F.C."/>
            <person name="Araujo N.S."/>
            <person name="Soares D.O."/>
            <person name="Zhou Q.-S."/>
            <person name="Zhu C.-D."/>
            <person name="Coutinho L."/>
            <person name="Airas M.C."/>
            <person name="Batista T.M."/>
        </authorList>
    </citation>
    <scope>NUCLEOTIDE SEQUENCE [LARGE SCALE GENOMIC DNA]</scope>
    <source>
        <strain evidence="8">ASF017062</strain>
        <tissue evidence="8">Abdomen</tissue>
    </source>
</reference>
<dbReference type="SMART" id="SM01332">
    <property type="entry name" value="Cyclin_C"/>
    <property type="match status" value="1"/>
</dbReference>
<organism evidence="8 9">
    <name type="scientific">Tetragonisca angustula</name>
    <dbReference type="NCBI Taxonomy" id="166442"/>
    <lineage>
        <taxon>Eukaryota</taxon>
        <taxon>Metazoa</taxon>
        <taxon>Ecdysozoa</taxon>
        <taxon>Arthropoda</taxon>
        <taxon>Hexapoda</taxon>
        <taxon>Insecta</taxon>
        <taxon>Pterygota</taxon>
        <taxon>Neoptera</taxon>
        <taxon>Endopterygota</taxon>
        <taxon>Hymenoptera</taxon>
        <taxon>Apocrita</taxon>
        <taxon>Aculeata</taxon>
        <taxon>Apoidea</taxon>
        <taxon>Anthophila</taxon>
        <taxon>Apidae</taxon>
        <taxon>Tetragonisca</taxon>
    </lineage>
</organism>
<comment type="caution">
    <text evidence="8">The sequence shown here is derived from an EMBL/GenBank/DDBJ whole genome shotgun (WGS) entry which is preliminary data.</text>
</comment>
<evidence type="ECO:0000313" key="9">
    <source>
        <dbReference type="Proteomes" id="UP001432146"/>
    </source>
</evidence>
<dbReference type="PANTHER" id="PTHR10177">
    <property type="entry name" value="CYCLINS"/>
    <property type="match status" value="1"/>
</dbReference>
<name>A0AAW1A8R3_9HYME</name>
<accession>A0AAW1A8R3</accession>
<feature type="region of interest" description="Disordered" evidence="5">
    <location>
        <begin position="1"/>
        <end position="31"/>
    </location>
</feature>
<feature type="region of interest" description="Disordered" evidence="5">
    <location>
        <begin position="44"/>
        <end position="63"/>
    </location>
</feature>
<dbReference type="FunFam" id="1.10.472.10:FF:000001">
    <property type="entry name" value="G2/mitotic-specific cyclin"/>
    <property type="match status" value="1"/>
</dbReference>
<feature type="domain" description="Cyclin C-terminal" evidence="7">
    <location>
        <begin position="375"/>
        <end position="491"/>
    </location>
</feature>
<keyword evidence="9" id="KW-1185">Reference proteome</keyword>
<evidence type="ECO:0000256" key="2">
    <source>
        <dbReference type="ARBA" id="ARBA00023127"/>
    </source>
</evidence>
<dbReference type="CDD" id="cd20508">
    <property type="entry name" value="CYCLIN_CCNB3_rpt1"/>
    <property type="match status" value="1"/>
</dbReference>
<dbReference type="Pfam" id="PF02984">
    <property type="entry name" value="Cyclin_C"/>
    <property type="match status" value="1"/>
</dbReference>
<dbReference type="SUPFAM" id="SSF47954">
    <property type="entry name" value="Cyclin-like"/>
    <property type="match status" value="2"/>
</dbReference>
<feature type="domain" description="Cyclin-like" evidence="6">
    <location>
        <begin position="282"/>
        <end position="366"/>
    </location>
</feature>
<dbReference type="GO" id="GO:0005634">
    <property type="term" value="C:nucleus"/>
    <property type="evidence" value="ECO:0007669"/>
    <property type="project" value="UniProtKB-ARBA"/>
</dbReference>
<evidence type="ECO:0000256" key="5">
    <source>
        <dbReference type="SAM" id="MobiDB-lite"/>
    </source>
</evidence>
<dbReference type="GO" id="GO:0044772">
    <property type="term" value="P:mitotic cell cycle phase transition"/>
    <property type="evidence" value="ECO:0007669"/>
    <property type="project" value="InterPro"/>
</dbReference>
<dbReference type="SMART" id="SM00385">
    <property type="entry name" value="CYCLIN"/>
    <property type="match status" value="2"/>
</dbReference>
<dbReference type="InterPro" id="IPR046965">
    <property type="entry name" value="Cyclin_A/B-like"/>
</dbReference>
<dbReference type="InterPro" id="IPR013763">
    <property type="entry name" value="Cyclin-like_dom"/>
</dbReference>
<feature type="domain" description="Cyclin-like" evidence="6">
    <location>
        <begin position="379"/>
        <end position="460"/>
    </location>
</feature>
<keyword evidence="2 4" id="KW-0195">Cyclin</keyword>
<dbReference type="PIRSF" id="PIRSF001771">
    <property type="entry name" value="Cyclin_A_B_D_E"/>
    <property type="match status" value="1"/>
</dbReference>
<feature type="compositionally biased region" description="Polar residues" evidence="5">
    <location>
        <begin position="1"/>
        <end position="16"/>
    </location>
</feature>
<proteinExistence type="inferred from homology"/>
<dbReference type="Gene3D" id="1.10.472.10">
    <property type="entry name" value="Cyclin-like"/>
    <property type="match status" value="2"/>
</dbReference>
<keyword evidence="1" id="KW-0132">Cell division</keyword>
<evidence type="ECO:0000256" key="3">
    <source>
        <dbReference type="ARBA" id="ARBA00023306"/>
    </source>
</evidence>
<feature type="region of interest" description="Disordered" evidence="5">
    <location>
        <begin position="178"/>
        <end position="199"/>
    </location>
</feature>
<dbReference type="Proteomes" id="UP001432146">
    <property type="component" value="Unassembled WGS sequence"/>
</dbReference>
<dbReference type="EMBL" id="JAWNGG020000043">
    <property type="protein sequence ID" value="KAK9306175.1"/>
    <property type="molecule type" value="Genomic_DNA"/>
</dbReference>
<dbReference type="AlphaFoldDB" id="A0AAW1A8R3"/>
<evidence type="ECO:0008006" key="10">
    <source>
        <dbReference type="Google" id="ProtNLM"/>
    </source>
</evidence>
<evidence type="ECO:0000256" key="1">
    <source>
        <dbReference type="ARBA" id="ARBA00022618"/>
    </source>
</evidence>
<dbReference type="InterPro" id="IPR036915">
    <property type="entry name" value="Cyclin-like_sf"/>
</dbReference>
<dbReference type="GO" id="GO:0016538">
    <property type="term" value="F:cyclin-dependent protein serine/threonine kinase regulator activity"/>
    <property type="evidence" value="ECO:0007669"/>
    <property type="project" value="InterPro"/>
</dbReference>
<evidence type="ECO:0000313" key="8">
    <source>
        <dbReference type="EMBL" id="KAK9306175.1"/>
    </source>
</evidence>
<protein>
    <recommendedName>
        <fullName evidence="10">G2/mitotic-specific cyclin-B3</fullName>
    </recommendedName>
</protein>
<gene>
    <name evidence="8" type="ORF">QLX08_003067</name>
</gene>
<dbReference type="InterPro" id="IPR006671">
    <property type="entry name" value="Cyclin_N"/>
</dbReference>
<dbReference type="Pfam" id="PF00134">
    <property type="entry name" value="Cyclin_N"/>
    <property type="match status" value="1"/>
</dbReference>
<dbReference type="GO" id="GO:0051301">
    <property type="term" value="P:cell division"/>
    <property type="evidence" value="ECO:0007669"/>
    <property type="project" value="UniProtKB-KW"/>
</dbReference>